<dbReference type="OrthoDB" id="432412at2759"/>
<dbReference type="PANTHER" id="PTHR15955">
    <property type="entry name" value="RWD DOMAIN CONTAINING PROTEIN 2"/>
    <property type="match status" value="1"/>
</dbReference>
<dbReference type="Proteomes" id="UP000033140">
    <property type="component" value="Unassembled WGS sequence"/>
</dbReference>
<organism evidence="2 3">
    <name type="scientific">Saitoella complicata (strain BCRC 22490 / CBS 7301 / JCM 7358 / NBRC 10748 / NRRL Y-17804)</name>
    <dbReference type="NCBI Taxonomy" id="698492"/>
    <lineage>
        <taxon>Eukaryota</taxon>
        <taxon>Fungi</taxon>
        <taxon>Dikarya</taxon>
        <taxon>Ascomycota</taxon>
        <taxon>Taphrinomycotina</taxon>
        <taxon>Taphrinomycotina incertae sedis</taxon>
        <taxon>Saitoella</taxon>
    </lineage>
</organism>
<sequence>MSGKPRHNLLPVPLLELQLSTIDLLLSMFCLPGEIEQSEFITTAIEDLRFYVEDPASTSRPHSQSIDFGLNVTVDPDHILELLIKIPLTAEGANLNDGDEPPLPLISLRCPSWMNRKMHADLVQKMPVDSPDSVMLVVEYLKEAASEFLATEAIAPEGRRGEVNHDEGELVRAWFYLQSLSTREKRNDMVNWAPGYGLTGFVLAGKPGILCLEGTSANISAYMSEIKTKSWSDVPSHQKKVSERYREQGLGVTRVFQSMTEVTDEISKGGFRGNRGDMTEIREMFAKVGLEDIFAEVVGL</sequence>
<evidence type="ECO:0000313" key="3">
    <source>
        <dbReference type="Proteomes" id="UP000033140"/>
    </source>
</evidence>
<evidence type="ECO:0000313" key="2">
    <source>
        <dbReference type="EMBL" id="GAO50332.1"/>
    </source>
</evidence>
<dbReference type="OMA" id="IDAYMSF"/>
<gene>
    <name evidence="2" type="ORF">G7K_4461-t1</name>
</gene>
<dbReference type="SUPFAM" id="SSF54495">
    <property type="entry name" value="UBC-like"/>
    <property type="match status" value="1"/>
</dbReference>
<dbReference type="PANTHER" id="PTHR15955:SF10">
    <property type="entry name" value="DUF1115 DOMAIN PROTEIN (AFU_ORTHOLOGUE AFUA_5G14750)"/>
    <property type="match status" value="1"/>
</dbReference>
<comment type="caution">
    <text evidence="2">The sequence shown here is derived from an EMBL/GenBank/DDBJ whole genome shotgun (WGS) entry which is preliminary data.</text>
</comment>
<dbReference type="InterPro" id="IPR010541">
    <property type="entry name" value="Prp3_C"/>
</dbReference>
<reference evidence="2 3" key="3">
    <citation type="journal article" date="2015" name="Genome Announc.">
        <title>Draft Genome Sequence of the Archiascomycetous Yeast Saitoella complicata.</title>
        <authorList>
            <person name="Yamauchi K."/>
            <person name="Kondo S."/>
            <person name="Hamamoto M."/>
            <person name="Takahashi Y."/>
            <person name="Ogura Y."/>
            <person name="Hayashi T."/>
            <person name="Nishida H."/>
        </authorList>
    </citation>
    <scope>NUCLEOTIDE SEQUENCE [LARGE SCALE GENOMIC DNA]</scope>
    <source>
        <strain evidence="2 3">NRRL Y-17804</strain>
    </source>
</reference>
<accession>A0A0E9NKC4</accession>
<dbReference type="Pfam" id="PF06544">
    <property type="entry name" value="Prp3_C"/>
    <property type="match status" value="1"/>
</dbReference>
<evidence type="ECO:0000259" key="1">
    <source>
        <dbReference type="Pfam" id="PF06544"/>
    </source>
</evidence>
<dbReference type="CDD" id="cd24163">
    <property type="entry name" value="RWDD2_C"/>
    <property type="match status" value="1"/>
</dbReference>
<feature type="domain" description="Small nuclear ribonucleoprotein Prp3 C-terminal" evidence="1">
    <location>
        <begin position="173"/>
        <end position="243"/>
    </location>
</feature>
<name>A0A0E9NKC4_SAICN</name>
<keyword evidence="3" id="KW-1185">Reference proteome</keyword>
<protein>
    <recommendedName>
        <fullName evidence="1">Small nuclear ribonucleoprotein Prp3 C-terminal domain-containing protein</fullName>
    </recommendedName>
</protein>
<dbReference type="AlphaFoldDB" id="A0A0E9NKC4"/>
<dbReference type="InterPro" id="IPR059181">
    <property type="entry name" value="RWDD2A-B_C"/>
</dbReference>
<reference evidence="2 3" key="1">
    <citation type="journal article" date="2011" name="J. Gen. Appl. Microbiol.">
        <title>Draft genome sequencing of the enigmatic yeast Saitoella complicata.</title>
        <authorList>
            <person name="Nishida H."/>
            <person name="Hamamoto M."/>
            <person name="Sugiyama J."/>
        </authorList>
    </citation>
    <scope>NUCLEOTIDE SEQUENCE [LARGE SCALE GENOMIC DNA]</scope>
    <source>
        <strain evidence="2 3">NRRL Y-17804</strain>
    </source>
</reference>
<dbReference type="STRING" id="698492.A0A0E9NKC4"/>
<dbReference type="InterPro" id="IPR017359">
    <property type="entry name" value="Phi-like"/>
</dbReference>
<dbReference type="PIRSF" id="PIRSF038021">
    <property type="entry name" value="UCP038021_RWDD2"/>
    <property type="match status" value="1"/>
</dbReference>
<proteinExistence type="predicted"/>
<reference evidence="2 3" key="2">
    <citation type="journal article" date="2014" name="J. Gen. Appl. Microbiol.">
        <title>The early diverging ascomycetous budding yeast Saitoella complicata has three histone deacetylases belonging to the Clr6, Hos2, and Rpd3 lineages.</title>
        <authorList>
            <person name="Nishida H."/>
            <person name="Matsumoto T."/>
            <person name="Kondo S."/>
            <person name="Hamamoto M."/>
            <person name="Yoshikawa H."/>
        </authorList>
    </citation>
    <scope>NUCLEOTIDE SEQUENCE [LARGE SCALE GENOMIC DNA]</scope>
    <source>
        <strain evidence="2 3">NRRL Y-17804</strain>
    </source>
</reference>
<dbReference type="InterPro" id="IPR016135">
    <property type="entry name" value="UBQ-conjugating_enzyme/RWD"/>
</dbReference>
<dbReference type="RefSeq" id="XP_019021667.1">
    <property type="nucleotide sequence ID" value="XM_019168028.1"/>
</dbReference>
<dbReference type="Gene3D" id="3.10.110.10">
    <property type="entry name" value="Ubiquitin Conjugating Enzyme"/>
    <property type="match status" value="1"/>
</dbReference>
<dbReference type="EMBL" id="BACD03000031">
    <property type="protein sequence ID" value="GAO50332.1"/>
    <property type="molecule type" value="Genomic_DNA"/>
</dbReference>